<dbReference type="EMBL" id="CM022222">
    <property type="protein sequence ID" value="KAF7054070.1"/>
    <property type="molecule type" value="Genomic_DNA"/>
</dbReference>
<sequence length="214" mass="25074">RVQHLKKKFYFHFQDYVDLIIWKVTRSTDQNLAFFAVYNMETTEIVSLYQNSSEELYSLFEHYYDHFHANPQNSLHEKFISSNPNSVHALDQLRTIKSKASSPSQFVKKMMASLPYTCQSQSPSPYFDLSIFRYDEKLFSAIDRHRHCTEHPIKFISVRQPNVVKFKIKPGSDSGASDSRGKRISSLFHPFFPLALSIQQTNMQPTVVNVHFRR</sequence>
<dbReference type="InterPro" id="IPR019138">
    <property type="entry name" value="De-etiolated_protein_1_Det1"/>
</dbReference>
<feature type="non-terminal residue" evidence="1">
    <location>
        <position position="1"/>
    </location>
</feature>
<dbReference type="Pfam" id="PF09737">
    <property type="entry name" value="Det1"/>
    <property type="match status" value="1"/>
</dbReference>
<organism evidence="1">
    <name type="scientific">Triticum aestivum</name>
    <name type="common">Wheat</name>
    <dbReference type="NCBI Taxonomy" id="4565"/>
    <lineage>
        <taxon>Eukaryota</taxon>
        <taxon>Viridiplantae</taxon>
        <taxon>Streptophyta</taxon>
        <taxon>Embryophyta</taxon>
        <taxon>Tracheophyta</taxon>
        <taxon>Spermatophyta</taxon>
        <taxon>Magnoliopsida</taxon>
        <taxon>Liliopsida</taxon>
        <taxon>Poales</taxon>
        <taxon>Poaceae</taxon>
        <taxon>BOP clade</taxon>
        <taxon>Pooideae</taxon>
        <taxon>Triticodae</taxon>
        <taxon>Triticeae</taxon>
        <taxon>Triticinae</taxon>
        <taxon>Triticum</taxon>
    </lineage>
</organism>
<accession>A0A9R1KHF9</accession>
<reference evidence="1" key="1">
    <citation type="journal article" date="2017" name="Gigascience">
        <title>The first near-complete assembly of the hexaploid bread wheat genome, Triticum aestivum.</title>
        <authorList>
            <person name="Zimin A.V."/>
            <person name="Puiu D."/>
            <person name="Hall R."/>
            <person name="Kingan S."/>
            <person name="Clavijo B.J."/>
            <person name="Salzberg S.L."/>
        </authorList>
    </citation>
    <scope>NUCLEOTIDE SEQUENCE</scope>
    <source>
        <tissue evidence="1">Leaf</tissue>
    </source>
</reference>
<dbReference type="AlphaFoldDB" id="A0A9R1KHF9"/>
<proteinExistence type="predicted"/>
<protein>
    <recommendedName>
        <fullName evidence="2">Light-mediated development protein DET1</fullName>
    </recommendedName>
</protein>
<dbReference type="PANTHER" id="PTHR13374">
    <property type="entry name" value="DET1 HOMOLOG DE-ETIOLATED-1 HOMOLOG"/>
    <property type="match status" value="1"/>
</dbReference>
<evidence type="ECO:0008006" key="2">
    <source>
        <dbReference type="Google" id="ProtNLM"/>
    </source>
</evidence>
<dbReference type="OrthoDB" id="18339at2759"/>
<dbReference type="PANTHER" id="PTHR13374:SF3">
    <property type="entry name" value="DET1 HOMOLOG"/>
    <property type="match status" value="1"/>
</dbReference>
<reference evidence="1" key="2">
    <citation type="submission" date="2020-03" db="EMBL/GenBank/DDBJ databases">
        <title>The second near-complete assembly of the hexaploid bread wheat (Triticum aestivum) genome.</title>
        <authorList>
            <person name="Zimin A.V."/>
            <person name="Puiu D."/>
            <person name="Shumante A."/>
            <person name="Alonge M."/>
            <person name="Salzberg S.L."/>
        </authorList>
    </citation>
    <scope>NUCLEOTIDE SEQUENCE</scope>
    <source>
        <tissue evidence="1">Leaf</tissue>
    </source>
</reference>
<dbReference type="Proteomes" id="UP000815260">
    <property type="component" value="Chromosome 4D"/>
</dbReference>
<name>A0A9R1KHF9_WHEAT</name>
<evidence type="ECO:0000313" key="1">
    <source>
        <dbReference type="EMBL" id="KAF7054070.1"/>
    </source>
</evidence>
<gene>
    <name evidence="1" type="ORF">CFC21_061826</name>
</gene>
<comment type="caution">
    <text evidence="1">The sequence shown here is derived from an EMBL/GenBank/DDBJ whole genome shotgun (WGS) entry which is preliminary data.</text>
</comment>